<evidence type="ECO:0000313" key="3">
    <source>
        <dbReference type="Proteomes" id="UP000003480"/>
    </source>
</evidence>
<keyword evidence="1" id="KW-0472">Membrane</keyword>
<comment type="caution">
    <text evidence="2">The sequence shown here is derived from an EMBL/GenBank/DDBJ whole genome shotgun (WGS) entry which is preliminary data.</text>
</comment>
<protein>
    <submittedName>
        <fullName evidence="2">Uncharacterized protein</fullName>
    </submittedName>
</protein>
<reference evidence="2 3" key="1">
    <citation type="submission" date="2012-04" db="EMBL/GenBank/DDBJ databases">
        <authorList>
            <person name="Genoscope - CEA"/>
        </authorList>
    </citation>
    <scope>NUCLEOTIDE SEQUENCE [LARGE SCALE GENOMIC DNA]</scope>
    <source>
        <strain evidence="2 3">9443</strain>
    </source>
</reference>
<feature type="transmembrane region" description="Helical" evidence="1">
    <location>
        <begin position="25"/>
        <end position="44"/>
    </location>
</feature>
<dbReference type="AlphaFoldDB" id="I4G7U0"/>
<keyword evidence="1" id="KW-0812">Transmembrane</keyword>
<proteinExistence type="predicted"/>
<sequence length="47" mass="5197">MNQISSYINQANEELEAATLLLEKIIIVLVFLVAMVAVILVPLINND</sequence>
<name>I4G7U0_MICAE</name>
<accession>I4G7U0</accession>
<dbReference type="EMBL" id="CAIJ01000474">
    <property type="protein sequence ID" value="CCI04001.1"/>
    <property type="molecule type" value="Genomic_DNA"/>
</dbReference>
<evidence type="ECO:0000313" key="2">
    <source>
        <dbReference type="EMBL" id="CCI04001.1"/>
    </source>
</evidence>
<dbReference type="Proteomes" id="UP000003480">
    <property type="component" value="Unassembled WGS sequence"/>
</dbReference>
<evidence type="ECO:0000256" key="1">
    <source>
        <dbReference type="SAM" id="Phobius"/>
    </source>
</evidence>
<organism evidence="2 3">
    <name type="scientific">Microcystis aeruginosa PCC 9443</name>
    <dbReference type="NCBI Taxonomy" id="1160281"/>
    <lineage>
        <taxon>Bacteria</taxon>
        <taxon>Bacillati</taxon>
        <taxon>Cyanobacteriota</taxon>
        <taxon>Cyanophyceae</taxon>
        <taxon>Oscillatoriophycideae</taxon>
        <taxon>Chroococcales</taxon>
        <taxon>Microcystaceae</taxon>
        <taxon>Microcystis</taxon>
    </lineage>
</organism>
<gene>
    <name evidence="2" type="ORF">MICAC_5250002</name>
</gene>
<dbReference type="HOGENOM" id="CLU_3170221_0_0_3"/>
<keyword evidence="1" id="KW-1133">Transmembrane helix</keyword>
<dbReference type="RefSeq" id="WP_002770425.1">
    <property type="nucleotide sequence ID" value="NZ_HE973005.1"/>
</dbReference>